<evidence type="ECO:0000256" key="1">
    <source>
        <dbReference type="SAM" id="SignalP"/>
    </source>
</evidence>
<dbReference type="AlphaFoldDB" id="A0A154PB91"/>
<gene>
    <name evidence="2" type="ORF">WN55_10816</name>
</gene>
<evidence type="ECO:0000313" key="2">
    <source>
        <dbReference type="EMBL" id="KZC08498.1"/>
    </source>
</evidence>
<name>A0A154PB91_DUFNO</name>
<reference evidence="2 3" key="1">
    <citation type="submission" date="2015-07" db="EMBL/GenBank/DDBJ databases">
        <title>The genome of Dufourea novaeangliae.</title>
        <authorList>
            <person name="Pan H."/>
            <person name="Kapheim K."/>
        </authorList>
    </citation>
    <scope>NUCLEOTIDE SEQUENCE [LARGE SCALE GENOMIC DNA]</scope>
    <source>
        <strain evidence="2">0120121106</strain>
        <tissue evidence="2">Whole body</tissue>
    </source>
</reference>
<feature type="signal peptide" evidence="1">
    <location>
        <begin position="1"/>
        <end position="15"/>
    </location>
</feature>
<keyword evidence="3" id="KW-1185">Reference proteome</keyword>
<dbReference type="EMBL" id="KQ434849">
    <property type="protein sequence ID" value="KZC08498.1"/>
    <property type="molecule type" value="Genomic_DNA"/>
</dbReference>
<sequence>MTLAWILVTLRQIESSMSVAVASRRNSILQIIQKNKKLQEIHIPETRLSIERLVTLAPFLNTSEKLFSRSKIFELRK</sequence>
<protein>
    <submittedName>
        <fullName evidence="2">Uncharacterized protein</fullName>
    </submittedName>
</protein>
<keyword evidence="1" id="KW-0732">Signal</keyword>
<dbReference type="Proteomes" id="UP000076502">
    <property type="component" value="Unassembled WGS sequence"/>
</dbReference>
<proteinExistence type="predicted"/>
<organism evidence="2 3">
    <name type="scientific">Dufourea novaeangliae</name>
    <name type="common">Sweat bee</name>
    <dbReference type="NCBI Taxonomy" id="178035"/>
    <lineage>
        <taxon>Eukaryota</taxon>
        <taxon>Metazoa</taxon>
        <taxon>Ecdysozoa</taxon>
        <taxon>Arthropoda</taxon>
        <taxon>Hexapoda</taxon>
        <taxon>Insecta</taxon>
        <taxon>Pterygota</taxon>
        <taxon>Neoptera</taxon>
        <taxon>Endopterygota</taxon>
        <taxon>Hymenoptera</taxon>
        <taxon>Apocrita</taxon>
        <taxon>Aculeata</taxon>
        <taxon>Apoidea</taxon>
        <taxon>Anthophila</taxon>
        <taxon>Halictidae</taxon>
        <taxon>Rophitinae</taxon>
        <taxon>Dufourea</taxon>
    </lineage>
</organism>
<evidence type="ECO:0000313" key="3">
    <source>
        <dbReference type="Proteomes" id="UP000076502"/>
    </source>
</evidence>
<feature type="chain" id="PRO_5013085356" evidence="1">
    <location>
        <begin position="16"/>
        <end position="77"/>
    </location>
</feature>
<accession>A0A154PB91</accession>